<proteinExistence type="predicted"/>
<dbReference type="PROSITE" id="PS51352">
    <property type="entry name" value="THIOREDOXIN_2"/>
    <property type="match status" value="1"/>
</dbReference>
<accession>A0A255YV87</accession>
<evidence type="ECO:0000313" key="4">
    <source>
        <dbReference type="Proteomes" id="UP000216605"/>
    </source>
</evidence>
<dbReference type="EMBL" id="NOXV01000301">
    <property type="protein sequence ID" value="OYQ33166.1"/>
    <property type="molecule type" value="Genomic_DNA"/>
</dbReference>
<feature type="chain" id="PRO_5012988145" description="Thioredoxin domain-containing protein" evidence="1">
    <location>
        <begin position="22"/>
        <end position="174"/>
    </location>
</feature>
<gene>
    <name evidence="3" type="ORF">CHU92_13590</name>
</gene>
<dbReference type="OrthoDB" id="120730at2"/>
<feature type="signal peptide" evidence="1">
    <location>
        <begin position="1"/>
        <end position="21"/>
    </location>
</feature>
<evidence type="ECO:0000313" key="3">
    <source>
        <dbReference type="EMBL" id="OYQ33166.1"/>
    </source>
</evidence>
<keyword evidence="4" id="KW-1185">Reference proteome</keyword>
<sequence length="174" mass="19543">MKVKRILLAAIFLTIYLKGGAQPQLTASAVMEKAFATARKENKKVFLIFQASWCSWCRKMDSQMALPQLKPLFDRYYVITHLDVQEPPKKKDLENPGAEGLLAQYNGSDSGVPFFVILDTQGKVLEDSLDSNKENIGCPATKEETEEFIRILKNTSKLTNKELALIAGTFIIKK</sequence>
<protein>
    <recommendedName>
        <fullName evidence="2">Thioredoxin domain-containing protein</fullName>
    </recommendedName>
</protein>
<dbReference type="SUPFAM" id="SSF52833">
    <property type="entry name" value="Thioredoxin-like"/>
    <property type="match status" value="1"/>
</dbReference>
<dbReference type="Gene3D" id="3.40.30.10">
    <property type="entry name" value="Glutaredoxin"/>
    <property type="match status" value="1"/>
</dbReference>
<comment type="caution">
    <text evidence="3">The sequence shown here is derived from an EMBL/GenBank/DDBJ whole genome shotgun (WGS) entry which is preliminary data.</text>
</comment>
<feature type="domain" description="Thioredoxin" evidence="2">
    <location>
        <begin position="16"/>
        <end position="154"/>
    </location>
</feature>
<dbReference type="Pfam" id="PF13899">
    <property type="entry name" value="Thioredoxin_7"/>
    <property type="match status" value="1"/>
</dbReference>
<dbReference type="InterPro" id="IPR013766">
    <property type="entry name" value="Thioredoxin_domain"/>
</dbReference>
<reference evidence="3 4" key="1">
    <citation type="submission" date="2017-07" db="EMBL/GenBank/DDBJ databases">
        <title>Flavobacterium cyanobacteriorum sp. nov., isolated from cyanobacterial aggregates in a eutrophic lake.</title>
        <authorList>
            <person name="Cai H."/>
        </authorList>
    </citation>
    <scope>NUCLEOTIDE SEQUENCE [LARGE SCALE GENOMIC DNA]</scope>
    <source>
        <strain evidence="3 4">TH021</strain>
    </source>
</reference>
<dbReference type="Proteomes" id="UP000216605">
    <property type="component" value="Unassembled WGS sequence"/>
</dbReference>
<name>A0A255YV87_9FLAO</name>
<dbReference type="RefSeq" id="WP_094416471.1">
    <property type="nucleotide sequence ID" value="NZ_NOXV01000301.1"/>
</dbReference>
<organism evidence="3 4">
    <name type="scientific">Flavobacterium cyanobacteriorum</name>
    <dbReference type="NCBI Taxonomy" id="2022802"/>
    <lineage>
        <taxon>Bacteria</taxon>
        <taxon>Pseudomonadati</taxon>
        <taxon>Bacteroidota</taxon>
        <taxon>Flavobacteriia</taxon>
        <taxon>Flavobacteriales</taxon>
        <taxon>Flavobacteriaceae</taxon>
        <taxon>Flavobacterium</taxon>
    </lineage>
</organism>
<keyword evidence="1" id="KW-0732">Signal</keyword>
<evidence type="ECO:0000256" key="1">
    <source>
        <dbReference type="SAM" id="SignalP"/>
    </source>
</evidence>
<dbReference type="AlphaFoldDB" id="A0A255YV87"/>
<evidence type="ECO:0000259" key="2">
    <source>
        <dbReference type="PROSITE" id="PS51352"/>
    </source>
</evidence>
<dbReference type="InterPro" id="IPR036249">
    <property type="entry name" value="Thioredoxin-like_sf"/>
</dbReference>